<organism evidence="1">
    <name type="scientific">marine sediment metagenome</name>
    <dbReference type="NCBI Taxonomy" id="412755"/>
    <lineage>
        <taxon>unclassified sequences</taxon>
        <taxon>metagenomes</taxon>
        <taxon>ecological metagenomes</taxon>
    </lineage>
</organism>
<reference evidence="1" key="1">
    <citation type="journal article" date="2015" name="Nature">
        <title>Complex archaea that bridge the gap between prokaryotes and eukaryotes.</title>
        <authorList>
            <person name="Spang A."/>
            <person name="Saw J.H."/>
            <person name="Jorgensen S.L."/>
            <person name="Zaremba-Niedzwiedzka K."/>
            <person name="Martijn J."/>
            <person name="Lind A.E."/>
            <person name="van Eijk R."/>
            <person name="Schleper C."/>
            <person name="Guy L."/>
            <person name="Ettema T.J."/>
        </authorList>
    </citation>
    <scope>NUCLEOTIDE SEQUENCE</scope>
</reference>
<sequence length="380" mass="41333">MVSKLNTANRTKDRSRELFGVVLKDKTGVILPDQPWTFGRPTLQAQGNGRSYWQRGTNLLSTHQKGSTGWVAQLIGGVQTAWDDAAEMYIPVNEMPLLDLKTGTTMWSWFQEATELSGVGMVIWVHDPADFDKRAEISMLAEVGHMELGAGWNAHELAAGNDCIWYGENTGTHGVTVTQGAQYDFSQFLADDVFSKYTIYRISFAHGFQTGGSDFDPAYLADVKINGIQIPLYPDVQRFRKQVNVQKTLDANAAYTADDVISEDPTNGQGTDWDFSFGAKGKIVQATVTSASNGLTAAVDLHLFTRPPTCELDDHAANTSPVVADLPFFIGVISLPALADQGGPSFAVATGLELVFDTNTIYVVAIDGTGQDFLDDTTLD</sequence>
<comment type="caution">
    <text evidence="1">The sequence shown here is derived from an EMBL/GenBank/DDBJ whole genome shotgun (WGS) entry which is preliminary data.</text>
</comment>
<protein>
    <submittedName>
        <fullName evidence="1">Uncharacterized protein</fullName>
    </submittedName>
</protein>
<gene>
    <name evidence="1" type="ORF">LCGC14_2852140</name>
</gene>
<proteinExistence type="predicted"/>
<dbReference type="AlphaFoldDB" id="A0A0F9AZ05"/>
<name>A0A0F9AZ05_9ZZZZ</name>
<feature type="non-terminal residue" evidence="1">
    <location>
        <position position="380"/>
    </location>
</feature>
<dbReference type="EMBL" id="LAZR01054886">
    <property type="protein sequence ID" value="KKK77581.1"/>
    <property type="molecule type" value="Genomic_DNA"/>
</dbReference>
<accession>A0A0F9AZ05</accession>
<evidence type="ECO:0000313" key="1">
    <source>
        <dbReference type="EMBL" id="KKK77581.1"/>
    </source>
</evidence>